<evidence type="ECO:0000313" key="1">
    <source>
        <dbReference type="EMBL" id="OOK69182.1"/>
    </source>
</evidence>
<organism evidence="1 2">
    <name type="scientific">Mycobacterium kansasii</name>
    <dbReference type="NCBI Taxonomy" id="1768"/>
    <lineage>
        <taxon>Bacteria</taxon>
        <taxon>Bacillati</taxon>
        <taxon>Actinomycetota</taxon>
        <taxon>Actinomycetes</taxon>
        <taxon>Mycobacteriales</taxon>
        <taxon>Mycobacteriaceae</taxon>
        <taxon>Mycobacterium</taxon>
    </lineage>
</organism>
<accession>A0A1V3WQW2</accession>
<gene>
    <name evidence="1" type="ORF">BZL30_6882</name>
</gene>
<dbReference type="Proteomes" id="UP000189229">
    <property type="component" value="Unassembled WGS sequence"/>
</dbReference>
<evidence type="ECO:0000313" key="2">
    <source>
        <dbReference type="Proteomes" id="UP000189229"/>
    </source>
</evidence>
<reference evidence="1 2" key="1">
    <citation type="submission" date="2017-02" db="EMBL/GenBank/DDBJ databases">
        <title>Complete genome sequences of Mycobacterium kansasii strains isolated from rhesus macaques.</title>
        <authorList>
            <person name="Panda A."/>
            <person name="Nagaraj S."/>
            <person name="Zhao X."/>
            <person name="Tettelin H."/>
            <person name="Detolla L.J."/>
        </authorList>
    </citation>
    <scope>NUCLEOTIDE SEQUENCE [LARGE SCALE GENOMIC DNA]</scope>
    <source>
        <strain evidence="1 2">11-3813</strain>
    </source>
</reference>
<proteinExistence type="predicted"/>
<comment type="caution">
    <text evidence="1">The sequence shown here is derived from an EMBL/GenBank/DDBJ whole genome shotgun (WGS) entry which is preliminary data.</text>
</comment>
<name>A0A1V3WQW2_MYCKA</name>
<dbReference type="AlphaFoldDB" id="A0A1V3WQW2"/>
<sequence>MSPTTVDVVGCAATRRISSVDRIDNPVTASQAGEQRDASLFRYPNRWSPWMSTDEKQVWRK</sequence>
<dbReference type="EMBL" id="MVBM01000007">
    <property type="protein sequence ID" value="OOK69182.1"/>
    <property type="molecule type" value="Genomic_DNA"/>
</dbReference>
<protein>
    <submittedName>
        <fullName evidence="1">Uncharacterized protein</fullName>
    </submittedName>
</protein>